<gene>
    <name evidence="2" type="ORF">IF1G_01208</name>
</gene>
<protein>
    <submittedName>
        <fullName evidence="2">Uncharacterized protein</fullName>
    </submittedName>
</protein>
<comment type="caution">
    <text evidence="2">The sequence shown here is derived from an EMBL/GenBank/DDBJ whole genome shotgun (WGS) entry which is preliminary data.</text>
</comment>
<accession>A0A545VHU3</accession>
<keyword evidence="3" id="KW-1185">Reference proteome</keyword>
<evidence type="ECO:0000313" key="2">
    <source>
        <dbReference type="EMBL" id="TQW01277.1"/>
    </source>
</evidence>
<organism evidence="2 3">
    <name type="scientific">Cordyceps javanica</name>
    <dbReference type="NCBI Taxonomy" id="43265"/>
    <lineage>
        <taxon>Eukaryota</taxon>
        <taxon>Fungi</taxon>
        <taxon>Dikarya</taxon>
        <taxon>Ascomycota</taxon>
        <taxon>Pezizomycotina</taxon>
        <taxon>Sordariomycetes</taxon>
        <taxon>Hypocreomycetidae</taxon>
        <taxon>Hypocreales</taxon>
        <taxon>Cordycipitaceae</taxon>
        <taxon>Cordyceps</taxon>
    </lineage>
</organism>
<evidence type="ECO:0000313" key="3">
    <source>
        <dbReference type="Proteomes" id="UP000315783"/>
    </source>
</evidence>
<reference evidence="2 3" key="1">
    <citation type="journal article" date="2019" name="Appl. Microbiol. Biotechnol.">
        <title>Genome sequence of Isaria javanica and comparative genome analysis insights into family S53 peptidase evolution in fungal entomopathogens.</title>
        <authorList>
            <person name="Lin R."/>
            <person name="Zhang X."/>
            <person name="Xin B."/>
            <person name="Zou M."/>
            <person name="Gao Y."/>
            <person name="Qin F."/>
            <person name="Hu Q."/>
            <person name="Xie B."/>
            <person name="Cheng X."/>
        </authorList>
    </citation>
    <scope>NUCLEOTIDE SEQUENCE [LARGE SCALE GENOMIC DNA]</scope>
    <source>
        <strain evidence="2 3">IJ1G</strain>
    </source>
</reference>
<dbReference type="Proteomes" id="UP000315783">
    <property type="component" value="Unassembled WGS sequence"/>
</dbReference>
<name>A0A545VHU3_9HYPO</name>
<sequence length="252" mass="28187">MFAPPPEPTSSERRVLELARHIFSAEDKTHHLYLLYLRVLCDWPTFLRQDPARSPEDDGRPLVIVTQSGVVVVENVPSAADRPGAQDDDDDYDDDDGFENLPPLSPRDVEVRHPELPRSACRFDPARDVLWFAHDTDAGEVAGMAPYYGSQLSAVRNVLFAESRWRRDVDACLAVLGHFPGVMAVYVLLGDYRSPHGVVAGTEGQFRATAEKLAERDEHILRGRGVAVEYIDYQSNVHGGFRASKKVVLVHR</sequence>
<feature type="compositionally biased region" description="Acidic residues" evidence="1">
    <location>
        <begin position="86"/>
        <end position="98"/>
    </location>
</feature>
<dbReference type="AlphaFoldDB" id="A0A545VHU3"/>
<evidence type="ECO:0000256" key="1">
    <source>
        <dbReference type="SAM" id="MobiDB-lite"/>
    </source>
</evidence>
<dbReference type="OrthoDB" id="5153462at2759"/>
<feature type="region of interest" description="Disordered" evidence="1">
    <location>
        <begin position="76"/>
        <end position="109"/>
    </location>
</feature>
<dbReference type="STRING" id="43265.A0A545VHU3"/>
<dbReference type="EMBL" id="SPUK01000001">
    <property type="protein sequence ID" value="TQW01277.1"/>
    <property type="molecule type" value="Genomic_DNA"/>
</dbReference>
<proteinExistence type="predicted"/>